<reference evidence="1 2" key="1">
    <citation type="submission" date="2014-04" db="EMBL/GenBank/DDBJ databases">
        <authorList>
            <consortium name="DOE Joint Genome Institute"/>
            <person name="Kuo A."/>
            <person name="Kohler A."/>
            <person name="Costa M.D."/>
            <person name="Nagy L.G."/>
            <person name="Floudas D."/>
            <person name="Copeland A."/>
            <person name="Barry K.W."/>
            <person name="Cichocki N."/>
            <person name="Veneault-Fourrey C."/>
            <person name="LaButti K."/>
            <person name="Lindquist E.A."/>
            <person name="Lipzen A."/>
            <person name="Lundell T."/>
            <person name="Morin E."/>
            <person name="Murat C."/>
            <person name="Sun H."/>
            <person name="Tunlid A."/>
            <person name="Henrissat B."/>
            <person name="Grigoriev I.V."/>
            <person name="Hibbett D.S."/>
            <person name="Martin F."/>
            <person name="Nordberg H.P."/>
            <person name="Cantor M.N."/>
            <person name="Hua S.X."/>
        </authorList>
    </citation>
    <scope>NUCLEOTIDE SEQUENCE [LARGE SCALE GENOMIC DNA]</scope>
    <source>
        <strain evidence="1 2">441</strain>
    </source>
</reference>
<accession>A0A0C9Y9V6</accession>
<evidence type="ECO:0000313" key="1">
    <source>
        <dbReference type="EMBL" id="KIK10844.1"/>
    </source>
</evidence>
<sequence>MLGGDYHYGCGDILDFVDEGAFRHFREYLITEGACSFGFFSYIVPTLPFTGSSMMSRAAIVLRHLRLLPPPVGAFELVLLAIEAPLEEFLPQISAHPQSLFNLFLHLEPTARGFCLSLVPPLSSYSVSFLQF</sequence>
<reference evidence="2" key="2">
    <citation type="submission" date="2015-01" db="EMBL/GenBank/DDBJ databases">
        <title>Evolutionary Origins and Diversification of the Mycorrhizal Mutualists.</title>
        <authorList>
            <consortium name="DOE Joint Genome Institute"/>
            <consortium name="Mycorrhizal Genomics Consortium"/>
            <person name="Kohler A."/>
            <person name="Kuo A."/>
            <person name="Nagy L.G."/>
            <person name="Floudas D."/>
            <person name="Copeland A."/>
            <person name="Barry K.W."/>
            <person name="Cichocki N."/>
            <person name="Veneault-Fourrey C."/>
            <person name="LaButti K."/>
            <person name="Lindquist E.A."/>
            <person name="Lipzen A."/>
            <person name="Lundell T."/>
            <person name="Morin E."/>
            <person name="Murat C."/>
            <person name="Riley R."/>
            <person name="Ohm R."/>
            <person name="Sun H."/>
            <person name="Tunlid A."/>
            <person name="Henrissat B."/>
            <person name="Grigoriev I.V."/>
            <person name="Hibbett D.S."/>
            <person name="Martin F."/>
        </authorList>
    </citation>
    <scope>NUCLEOTIDE SEQUENCE [LARGE SCALE GENOMIC DNA]</scope>
    <source>
        <strain evidence="2">441</strain>
    </source>
</reference>
<dbReference type="AlphaFoldDB" id="A0A0C9Y9V6"/>
<protein>
    <submittedName>
        <fullName evidence="1">Uncharacterized protein</fullName>
    </submittedName>
</protein>
<dbReference type="EMBL" id="KN834396">
    <property type="protein sequence ID" value="KIK10844.1"/>
    <property type="molecule type" value="Genomic_DNA"/>
</dbReference>
<name>A0A0C9Y9V6_9AGAM</name>
<proteinExistence type="predicted"/>
<organism evidence="1 2">
    <name type="scientific">Pisolithus microcarpus 441</name>
    <dbReference type="NCBI Taxonomy" id="765257"/>
    <lineage>
        <taxon>Eukaryota</taxon>
        <taxon>Fungi</taxon>
        <taxon>Dikarya</taxon>
        <taxon>Basidiomycota</taxon>
        <taxon>Agaricomycotina</taxon>
        <taxon>Agaricomycetes</taxon>
        <taxon>Agaricomycetidae</taxon>
        <taxon>Boletales</taxon>
        <taxon>Sclerodermatineae</taxon>
        <taxon>Pisolithaceae</taxon>
        <taxon>Pisolithus</taxon>
    </lineage>
</organism>
<evidence type="ECO:0000313" key="2">
    <source>
        <dbReference type="Proteomes" id="UP000054018"/>
    </source>
</evidence>
<gene>
    <name evidence="1" type="ORF">PISMIDRAFT_20033</name>
</gene>
<dbReference type="Proteomes" id="UP000054018">
    <property type="component" value="Unassembled WGS sequence"/>
</dbReference>
<keyword evidence="2" id="KW-1185">Reference proteome</keyword>
<dbReference type="HOGENOM" id="CLU_1917905_0_0_1"/>